<keyword evidence="7" id="KW-0119">Carbohydrate metabolism</keyword>
<dbReference type="SUPFAM" id="SSF52279">
    <property type="entry name" value="Beta-D-glucan exohydrolase, C-terminal domain"/>
    <property type="match status" value="1"/>
</dbReference>
<evidence type="ECO:0000313" key="13">
    <source>
        <dbReference type="EMBL" id="KAK7535071.1"/>
    </source>
</evidence>
<evidence type="ECO:0000259" key="12">
    <source>
        <dbReference type="SMART" id="SM01217"/>
    </source>
</evidence>
<dbReference type="Gene3D" id="2.60.40.10">
    <property type="entry name" value="Immunoglobulins"/>
    <property type="match status" value="1"/>
</dbReference>
<evidence type="ECO:0000256" key="5">
    <source>
        <dbReference type="ARBA" id="ARBA00022801"/>
    </source>
</evidence>
<dbReference type="PRINTS" id="PR00133">
    <property type="entry name" value="GLHYDRLASE3"/>
</dbReference>
<comment type="pathway">
    <text evidence="2">Glycan metabolism; cellulose degradation.</text>
</comment>
<evidence type="ECO:0000256" key="1">
    <source>
        <dbReference type="ARBA" id="ARBA00000448"/>
    </source>
</evidence>
<dbReference type="InterPro" id="IPR050288">
    <property type="entry name" value="Cellulose_deg_GH3"/>
</dbReference>
<dbReference type="Pfam" id="PF14310">
    <property type="entry name" value="Fn3-like"/>
    <property type="match status" value="1"/>
</dbReference>
<organism evidence="13 14">
    <name type="scientific">Phyllosticta citribraziliensis</name>
    <dbReference type="NCBI Taxonomy" id="989973"/>
    <lineage>
        <taxon>Eukaryota</taxon>
        <taxon>Fungi</taxon>
        <taxon>Dikarya</taxon>
        <taxon>Ascomycota</taxon>
        <taxon>Pezizomycotina</taxon>
        <taxon>Dothideomycetes</taxon>
        <taxon>Dothideomycetes incertae sedis</taxon>
        <taxon>Botryosphaeriales</taxon>
        <taxon>Phyllostictaceae</taxon>
        <taxon>Phyllosticta</taxon>
    </lineage>
</organism>
<evidence type="ECO:0000256" key="2">
    <source>
        <dbReference type="ARBA" id="ARBA00004987"/>
    </source>
</evidence>
<dbReference type="InterPro" id="IPR026891">
    <property type="entry name" value="Fn3-like"/>
</dbReference>
<evidence type="ECO:0000256" key="6">
    <source>
        <dbReference type="ARBA" id="ARBA00023180"/>
    </source>
</evidence>
<protein>
    <recommendedName>
        <fullName evidence="4">beta-glucosidase</fullName>
        <ecNumber evidence="4">3.2.1.21</ecNumber>
    </recommendedName>
</protein>
<keyword evidence="9" id="KW-0624">Polysaccharide degradation</keyword>
<keyword evidence="11" id="KW-0732">Signal</keyword>
<evidence type="ECO:0000256" key="10">
    <source>
        <dbReference type="SAM" id="MobiDB-lite"/>
    </source>
</evidence>
<dbReference type="Gene3D" id="3.40.50.1700">
    <property type="entry name" value="Glycoside hydrolase family 3 C-terminal domain"/>
    <property type="match status" value="1"/>
</dbReference>
<name>A0ABR1LIN1_9PEZI</name>
<dbReference type="InterPro" id="IPR036881">
    <property type="entry name" value="Glyco_hydro_3_C_sf"/>
</dbReference>
<dbReference type="Pfam" id="PF00933">
    <property type="entry name" value="Glyco_hydro_3"/>
    <property type="match status" value="2"/>
</dbReference>
<feature type="compositionally biased region" description="Gly residues" evidence="10">
    <location>
        <begin position="193"/>
        <end position="203"/>
    </location>
</feature>
<evidence type="ECO:0000256" key="3">
    <source>
        <dbReference type="ARBA" id="ARBA00005336"/>
    </source>
</evidence>
<comment type="catalytic activity">
    <reaction evidence="1">
        <text>Hydrolysis of terminal, non-reducing beta-D-glucosyl residues with release of beta-D-glucose.</text>
        <dbReference type="EC" id="3.2.1.21"/>
    </reaction>
</comment>
<evidence type="ECO:0000256" key="4">
    <source>
        <dbReference type="ARBA" id="ARBA00012744"/>
    </source>
</evidence>
<dbReference type="InterPro" id="IPR002772">
    <property type="entry name" value="Glyco_hydro_3_C"/>
</dbReference>
<dbReference type="InterPro" id="IPR013783">
    <property type="entry name" value="Ig-like_fold"/>
</dbReference>
<feature type="compositionally biased region" description="Low complexity" evidence="10">
    <location>
        <begin position="204"/>
        <end position="227"/>
    </location>
</feature>
<feature type="domain" description="Fibronectin type III-like" evidence="12">
    <location>
        <begin position="702"/>
        <end position="771"/>
    </location>
</feature>
<dbReference type="PANTHER" id="PTHR42715:SF14">
    <property type="entry name" value="BETA-GLUCOSIDASE D-RELATED"/>
    <property type="match status" value="1"/>
</dbReference>
<feature type="region of interest" description="Disordered" evidence="10">
    <location>
        <begin position="187"/>
        <end position="227"/>
    </location>
</feature>
<keyword evidence="6" id="KW-0325">Glycoprotein</keyword>
<dbReference type="SMART" id="SM01217">
    <property type="entry name" value="Fn3_like"/>
    <property type="match status" value="1"/>
</dbReference>
<evidence type="ECO:0000256" key="11">
    <source>
        <dbReference type="SAM" id="SignalP"/>
    </source>
</evidence>
<dbReference type="SUPFAM" id="SSF51445">
    <property type="entry name" value="(Trans)glycosidases"/>
    <property type="match status" value="1"/>
</dbReference>
<feature type="chain" id="PRO_5045908659" description="beta-glucosidase" evidence="11">
    <location>
        <begin position="21"/>
        <end position="784"/>
    </location>
</feature>
<comment type="similarity">
    <text evidence="3">Belongs to the glycosyl hydrolase 3 family.</text>
</comment>
<evidence type="ECO:0000256" key="7">
    <source>
        <dbReference type="ARBA" id="ARBA00023277"/>
    </source>
</evidence>
<keyword evidence="5" id="KW-0378">Hydrolase</keyword>
<dbReference type="EC" id="3.2.1.21" evidence="4"/>
<evidence type="ECO:0000256" key="8">
    <source>
        <dbReference type="ARBA" id="ARBA00023295"/>
    </source>
</evidence>
<reference evidence="13 14" key="1">
    <citation type="submission" date="2024-04" db="EMBL/GenBank/DDBJ databases">
        <title>Phyllosticta paracitricarpa is synonymous to the EU quarantine fungus P. citricarpa based on phylogenomic analyses.</title>
        <authorList>
            <consortium name="Lawrence Berkeley National Laboratory"/>
            <person name="Van ingen-buijs V.A."/>
            <person name="Van westerhoven A.C."/>
            <person name="Haridas S."/>
            <person name="Skiadas P."/>
            <person name="Martin F."/>
            <person name="Groenewald J.Z."/>
            <person name="Crous P.W."/>
            <person name="Seidl M.F."/>
        </authorList>
    </citation>
    <scope>NUCLEOTIDE SEQUENCE [LARGE SCALE GENOMIC DNA]</scope>
    <source>
        <strain evidence="13 14">CPC 17464</strain>
    </source>
</reference>
<dbReference type="PANTHER" id="PTHR42715">
    <property type="entry name" value="BETA-GLUCOSIDASE"/>
    <property type="match status" value="1"/>
</dbReference>
<dbReference type="GeneID" id="92029136"/>
<evidence type="ECO:0000256" key="9">
    <source>
        <dbReference type="ARBA" id="ARBA00023326"/>
    </source>
</evidence>
<dbReference type="InterPro" id="IPR036962">
    <property type="entry name" value="Glyco_hydro_3_N_sf"/>
</dbReference>
<sequence>MLSSFARFSGLSLLLSGASAYSANSTAQSQLLSSGSIKLGDWESAYARAKTFVDGLTVNQKIAVINGEDITNFTALYQRDSGDGILDFFYATAWPLSSALAMTWDRDLFYQQNKALADEFYAKGIQMAKGPVSEPLGRSPWGGRNGESFGPDPYLNGIAFADNVKAFNDAGVISCSKHFLLNEQENNRTSETSGGGGGGGAGGPPSSSNSSTSSSGPSSSSSSTTESEAYNAIVGDKTLHETYMFPFYDGIHAGAGAVMCALNRVNETYACESQDLLGGLLKEELGFPGLVLGDVGGQKTVINSANAGLDFGSFTNDSMVAGLNNGSISEARLNDMAIRNILPSFKLNQDNGKYPETADLEDYVDPRKLHRNIARKVGAASLVLLKNENNALPLKSPKTMAVFGAHATAKIDGPNDELSVTGSDDVLQGHAASIGGSGYASFAYLVTPHHALLNRVIEDGTQLRYLFNDTGYSQSSSSGMGGVSGYSSGTAVSHTYSDFAGSTEVCLVFINAYSGEGADRGELYNADQDAMVAEVASSCNNTIVVINAVAARLVDAWIENENITAVVYGSMLGEQSGNSIVDVLYGDVNPSGKLTYTIAKNETDYNTGLCTGLTCEFTEGNYIDYKYFDKANVTPRYEFGYGLSYTTFNFSSELAVKNTAPKVLAQKYATGSRAIGGREDLWTDVVTVSTQVSNTGSVAGAEVAQLYVSFPDAAEQPVKVLRGFEKVHLEPGNSAPVTFTLRRRDLSYWDVAAQNWAVAPGTYTFKVGSSSRNIHATATLEIEQ</sequence>
<dbReference type="EMBL" id="JBBPEH010000008">
    <property type="protein sequence ID" value="KAK7535071.1"/>
    <property type="molecule type" value="Genomic_DNA"/>
</dbReference>
<dbReference type="RefSeq" id="XP_066653796.1">
    <property type="nucleotide sequence ID" value="XM_066796230.1"/>
</dbReference>
<keyword evidence="8" id="KW-0326">Glycosidase</keyword>
<accession>A0ABR1LIN1</accession>
<keyword evidence="14" id="KW-1185">Reference proteome</keyword>
<comment type="caution">
    <text evidence="13">The sequence shown here is derived from an EMBL/GenBank/DDBJ whole genome shotgun (WGS) entry which is preliminary data.</text>
</comment>
<feature type="signal peptide" evidence="11">
    <location>
        <begin position="1"/>
        <end position="20"/>
    </location>
</feature>
<dbReference type="Proteomes" id="UP001360953">
    <property type="component" value="Unassembled WGS sequence"/>
</dbReference>
<dbReference type="InterPro" id="IPR017853">
    <property type="entry name" value="GH"/>
</dbReference>
<evidence type="ECO:0000313" key="14">
    <source>
        <dbReference type="Proteomes" id="UP001360953"/>
    </source>
</evidence>
<gene>
    <name evidence="13" type="ORF">J3D65DRAFT_437182</name>
</gene>
<dbReference type="InterPro" id="IPR001764">
    <property type="entry name" value="Glyco_hydro_3_N"/>
</dbReference>
<dbReference type="Gene3D" id="3.20.20.300">
    <property type="entry name" value="Glycoside hydrolase, family 3, N-terminal domain"/>
    <property type="match status" value="1"/>
</dbReference>
<proteinExistence type="inferred from homology"/>
<dbReference type="Pfam" id="PF01915">
    <property type="entry name" value="Glyco_hydro_3_C"/>
    <property type="match status" value="1"/>
</dbReference>